<comment type="pathway">
    <text evidence="1 4">Protein modification; protein ubiquitination.</text>
</comment>
<dbReference type="PANTHER" id="PTHR11165">
    <property type="entry name" value="SKP1"/>
    <property type="match status" value="1"/>
</dbReference>
<dbReference type="Pfam" id="PF03931">
    <property type="entry name" value="Skp1_POZ"/>
    <property type="match status" value="1"/>
</dbReference>
<feature type="domain" description="SKP1 component POZ" evidence="6">
    <location>
        <begin position="8"/>
        <end position="67"/>
    </location>
</feature>
<gene>
    <name evidence="7" type="ORF">LUZ62_086669</name>
</gene>
<dbReference type="Proteomes" id="UP001140206">
    <property type="component" value="Chromosome 5"/>
</dbReference>
<organism evidence="7 8">
    <name type="scientific">Rhynchospora pubera</name>
    <dbReference type="NCBI Taxonomy" id="906938"/>
    <lineage>
        <taxon>Eukaryota</taxon>
        <taxon>Viridiplantae</taxon>
        <taxon>Streptophyta</taxon>
        <taxon>Embryophyta</taxon>
        <taxon>Tracheophyta</taxon>
        <taxon>Spermatophyta</taxon>
        <taxon>Magnoliopsida</taxon>
        <taxon>Liliopsida</taxon>
        <taxon>Poales</taxon>
        <taxon>Cyperaceae</taxon>
        <taxon>Cyperoideae</taxon>
        <taxon>Rhynchosporeae</taxon>
        <taxon>Rhynchospora</taxon>
    </lineage>
</organism>
<dbReference type="InterPro" id="IPR036296">
    <property type="entry name" value="SKP1-like_dim_sf"/>
</dbReference>
<comment type="subunit">
    <text evidence="4">Part of a SCF (SKP1-cullin-F-box) protein ligase complex.</text>
</comment>
<evidence type="ECO:0000256" key="3">
    <source>
        <dbReference type="ARBA" id="ARBA00022786"/>
    </source>
</evidence>
<keyword evidence="3 4" id="KW-0833">Ubl conjugation pathway</keyword>
<dbReference type="InterPro" id="IPR016073">
    <property type="entry name" value="Skp1_comp_POZ"/>
</dbReference>
<sequence>MARSSTENMIALMSSDGEEFMVTEKVARECTTIRNMLEDDCVITNIPLPNVTSDILSMVIEYCKEHVATAEKAAAETAEKGSSSAPAAAKANKDLEEWDKAFMNVDVYTLCDLILAANYLNVSGLLDLAIQTAANLIKGKSPEQIRKTFHIQNDLSLEEEEKIRSQTPWAFEESE</sequence>
<dbReference type="SMART" id="SM00512">
    <property type="entry name" value="Skp1"/>
    <property type="match status" value="1"/>
</dbReference>
<evidence type="ECO:0000313" key="8">
    <source>
        <dbReference type="Proteomes" id="UP001140206"/>
    </source>
</evidence>
<dbReference type="AlphaFoldDB" id="A0AAV8C9A6"/>
<dbReference type="FunFam" id="3.30.710.10:FF:000026">
    <property type="entry name" value="E3 ubiquitin ligase complex SCF subunit"/>
    <property type="match status" value="1"/>
</dbReference>
<dbReference type="InterPro" id="IPR011333">
    <property type="entry name" value="SKP1/BTB/POZ_sf"/>
</dbReference>
<dbReference type="InterPro" id="IPR016072">
    <property type="entry name" value="Skp1_comp_dimer"/>
</dbReference>
<dbReference type="PIRSF" id="PIRSF028729">
    <property type="entry name" value="E3_ubiquit_lig_SCF_Skp"/>
    <property type="match status" value="1"/>
</dbReference>
<dbReference type="Pfam" id="PF01466">
    <property type="entry name" value="Skp1"/>
    <property type="match status" value="1"/>
</dbReference>
<keyword evidence="8" id="KW-1185">Reference proteome</keyword>
<dbReference type="GO" id="GO:0016567">
    <property type="term" value="P:protein ubiquitination"/>
    <property type="evidence" value="ECO:0007669"/>
    <property type="project" value="UniProtKB-UniRule"/>
</dbReference>
<dbReference type="CDD" id="cd18322">
    <property type="entry name" value="BTB_POZ_SKP1"/>
    <property type="match status" value="1"/>
</dbReference>
<evidence type="ECO:0000259" key="5">
    <source>
        <dbReference type="Pfam" id="PF01466"/>
    </source>
</evidence>
<accession>A0AAV8C9A6</accession>
<evidence type="ECO:0000256" key="1">
    <source>
        <dbReference type="ARBA" id="ARBA00004906"/>
    </source>
</evidence>
<dbReference type="InterPro" id="IPR001232">
    <property type="entry name" value="SKP1-like"/>
</dbReference>
<dbReference type="SUPFAM" id="SSF81382">
    <property type="entry name" value="Skp1 dimerisation domain-like"/>
    <property type="match status" value="1"/>
</dbReference>
<dbReference type="SUPFAM" id="SSF54695">
    <property type="entry name" value="POZ domain"/>
    <property type="match status" value="1"/>
</dbReference>
<proteinExistence type="inferred from homology"/>
<reference evidence="7" key="1">
    <citation type="submission" date="2022-08" db="EMBL/GenBank/DDBJ databases">
        <authorList>
            <person name="Marques A."/>
        </authorList>
    </citation>
    <scope>NUCLEOTIDE SEQUENCE</scope>
    <source>
        <strain evidence="7">RhyPub2mFocal</strain>
        <tissue evidence="7">Leaves</tissue>
    </source>
</reference>
<evidence type="ECO:0000313" key="7">
    <source>
        <dbReference type="EMBL" id="KAJ4752264.1"/>
    </source>
</evidence>
<evidence type="ECO:0000259" key="6">
    <source>
        <dbReference type="Pfam" id="PF03931"/>
    </source>
</evidence>
<feature type="domain" description="SKP1 component dimerisation" evidence="5">
    <location>
        <begin position="124"/>
        <end position="170"/>
    </location>
</feature>
<name>A0AAV8C9A6_9POAL</name>
<dbReference type="EMBL" id="JAMFTS010000005">
    <property type="protein sequence ID" value="KAJ4752264.1"/>
    <property type="molecule type" value="Genomic_DNA"/>
</dbReference>
<protein>
    <recommendedName>
        <fullName evidence="4">SKP1-like protein</fullName>
    </recommendedName>
</protein>
<evidence type="ECO:0000256" key="4">
    <source>
        <dbReference type="PIRNR" id="PIRNR028729"/>
    </source>
</evidence>
<dbReference type="GO" id="GO:0006511">
    <property type="term" value="P:ubiquitin-dependent protein catabolic process"/>
    <property type="evidence" value="ECO:0007669"/>
    <property type="project" value="InterPro"/>
</dbReference>
<comment type="similarity">
    <text evidence="2 4">Belongs to the SKP1 family.</text>
</comment>
<dbReference type="GO" id="GO:0009867">
    <property type="term" value="P:jasmonic acid mediated signaling pathway"/>
    <property type="evidence" value="ECO:0007669"/>
    <property type="project" value="UniProtKB-ARBA"/>
</dbReference>
<evidence type="ECO:0000256" key="2">
    <source>
        <dbReference type="ARBA" id="ARBA00009993"/>
    </source>
</evidence>
<dbReference type="InterPro" id="IPR016897">
    <property type="entry name" value="SKP1"/>
</dbReference>
<comment type="function">
    <text evidence="4">Involved in ubiquitination and subsequent proteasomal degradation of target proteins. Together with CUL1, RBX1 and a F-box protein, it forms a SCF E3 ubiquitin ligase complex. The functional specificity of this complex depends on the type of F-box protein. In the SCF complex, it serves as an adapter that links the F-box protein to CUL1.</text>
</comment>
<comment type="caution">
    <text evidence="7">The sequence shown here is derived from an EMBL/GenBank/DDBJ whole genome shotgun (WGS) entry which is preliminary data.</text>
</comment>
<dbReference type="Gene3D" id="3.30.710.10">
    <property type="entry name" value="Potassium Channel Kv1.1, Chain A"/>
    <property type="match status" value="1"/>
</dbReference>